<keyword evidence="5" id="KW-1185">Reference proteome</keyword>
<dbReference type="InterPro" id="IPR015954">
    <property type="entry name" value="Phage_RNA-type_capsid"/>
</dbReference>
<dbReference type="Gene3D" id="3.30.380.10">
    <property type="entry name" value="MS2 Viral Coat Protein"/>
    <property type="match status" value="1"/>
</dbReference>
<evidence type="ECO:0000256" key="3">
    <source>
        <dbReference type="ARBA" id="ARBA00022844"/>
    </source>
</evidence>
<proteinExistence type="predicted"/>
<organism evidence="4 5">
    <name type="scientific">ssRNA phage SRR7976300_4</name>
    <dbReference type="NCBI Taxonomy" id="2786653"/>
    <lineage>
        <taxon>Viruses</taxon>
        <taxon>Riboviria</taxon>
        <taxon>Orthornavirae</taxon>
        <taxon>Lenarviricota</taxon>
        <taxon>Leviviricetes</taxon>
        <taxon>Norzivirales</taxon>
        <taxon>Fiersviridae</taxon>
        <taxon>Stehlmavirus</taxon>
        <taxon>Stehlmavirus lutihabitans</taxon>
    </lineage>
</organism>
<comment type="subcellular location">
    <subcellularLocation>
        <location evidence="1">Virion</location>
    </subcellularLocation>
</comment>
<dbReference type="EMBL" id="BK013718">
    <property type="protein sequence ID" value="DAD51097.1"/>
    <property type="molecule type" value="Genomic_RNA"/>
</dbReference>
<protein>
    <submittedName>
        <fullName evidence="4">Coat protein</fullName>
    </submittedName>
</protein>
<dbReference type="GeneID" id="80399074"/>
<evidence type="ECO:0000313" key="5">
    <source>
        <dbReference type="Proteomes" id="UP000681488"/>
    </source>
</evidence>
<reference evidence="4" key="1">
    <citation type="submission" date="2020-09" db="EMBL/GenBank/DDBJ databases">
        <title>Leviviricetes taxonomy.</title>
        <authorList>
            <person name="Stockdale S.R."/>
            <person name="Callanan J."/>
            <person name="Adriaenssens E.M."/>
            <person name="Kuhn J.H."/>
            <person name="Rumnieks J."/>
            <person name="Shkoporov A."/>
            <person name="Draper L.A."/>
            <person name="Ross P."/>
            <person name="Hill C."/>
        </authorList>
    </citation>
    <scope>NUCLEOTIDE SEQUENCE</scope>
</reference>
<accession>A0A8S5L0D8</accession>
<gene>
    <name evidence="4" type="primary">SRR7976300_4_2</name>
</gene>
<dbReference type="RefSeq" id="YP_010769919.1">
    <property type="nucleotide sequence ID" value="NC_074109.1"/>
</dbReference>
<keyword evidence="3" id="KW-0946">Virion</keyword>
<dbReference type="Proteomes" id="UP000681488">
    <property type="component" value="Segment"/>
</dbReference>
<dbReference type="KEGG" id="vg:80399074"/>
<dbReference type="GO" id="GO:0019028">
    <property type="term" value="C:viral capsid"/>
    <property type="evidence" value="ECO:0007669"/>
    <property type="project" value="UniProtKB-KW"/>
</dbReference>
<name>A0A8S5L0D8_9VIRU</name>
<sequence>MANIANIVVFDGAAVPVSHTLVPVDVSRTKNKITANWREQIASLPVYAQIRASAVSETLPSGIVKSEVKVVVPVMEAINAQNAAGYTAAPKVAYEDTYVFTAFAHPRSNITGRRLARQLLVNLLGNVSTSVAAATTGMVPDLSDSLVSPT</sequence>
<evidence type="ECO:0000313" key="4">
    <source>
        <dbReference type="EMBL" id="DAD51097.1"/>
    </source>
</evidence>
<keyword evidence="2 4" id="KW-0167">Capsid protein</keyword>
<evidence type="ECO:0000256" key="2">
    <source>
        <dbReference type="ARBA" id="ARBA00022561"/>
    </source>
</evidence>
<evidence type="ECO:0000256" key="1">
    <source>
        <dbReference type="ARBA" id="ARBA00004328"/>
    </source>
</evidence>